<dbReference type="Pfam" id="PF00098">
    <property type="entry name" value="zf-CCHC"/>
    <property type="match status" value="1"/>
</dbReference>
<reference evidence="6 7" key="1">
    <citation type="submission" date="2019-05" db="EMBL/GenBank/DDBJ databases">
        <title>Mikania micrantha, genome provides insights into the molecular mechanism of rapid growth.</title>
        <authorList>
            <person name="Liu B."/>
        </authorList>
    </citation>
    <scope>NUCLEOTIDE SEQUENCE [LARGE SCALE GENOMIC DNA]</scope>
    <source>
        <strain evidence="6">NLD-2019</strain>
        <tissue evidence="6">Leaf</tissue>
    </source>
</reference>
<dbReference type="GO" id="GO:0003676">
    <property type="term" value="F:nucleic acid binding"/>
    <property type="evidence" value="ECO:0007669"/>
    <property type="project" value="InterPro"/>
</dbReference>
<dbReference type="InterPro" id="IPR032675">
    <property type="entry name" value="LRR_dom_sf"/>
</dbReference>
<dbReference type="Gene3D" id="3.40.50.300">
    <property type="entry name" value="P-loop containing nucleotide triphosphate hydrolases"/>
    <property type="match status" value="1"/>
</dbReference>
<dbReference type="GO" id="GO:0008270">
    <property type="term" value="F:zinc ion binding"/>
    <property type="evidence" value="ECO:0007669"/>
    <property type="project" value="UniProtKB-KW"/>
</dbReference>
<gene>
    <name evidence="6" type="ORF">E3N88_22777</name>
</gene>
<feature type="region of interest" description="Disordered" evidence="4">
    <location>
        <begin position="1"/>
        <end position="48"/>
    </location>
</feature>
<dbReference type="PRINTS" id="PR00364">
    <property type="entry name" value="DISEASERSIST"/>
</dbReference>
<keyword evidence="1" id="KW-0433">Leucine-rich repeat</keyword>
<dbReference type="Gene3D" id="4.10.60.10">
    <property type="entry name" value="Zinc finger, CCHC-type"/>
    <property type="match status" value="1"/>
</dbReference>
<feature type="compositionally biased region" description="Basic and acidic residues" evidence="4">
    <location>
        <begin position="11"/>
        <end position="36"/>
    </location>
</feature>
<evidence type="ECO:0000259" key="5">
    <source>
        <dbReference type="PROSITE" id="PS50158"/>
    </source>
</evidence>
<name>A0A5N6NBE5_9ASTR</name>
<organism evidence="6 7">
    <name type="scientific">Mikania micrantha</name>
    <name type="common">bitter vine</name>
    <dbReference type="NCBI Taxonomy" id="192012"/>
    <lineage>
        <taxon>Eukaryota</taxon>
        <taxon>Viridiplantae</taxon>
        <taxon>Streptophyta</taxon>
        <taxon>Embryophyta</taxon>
        <taxon>Tracheophyta</taxon>
        <taxon>Spermatophyta</taxon>
        <taxon>Magnoliopsida</taxon>
        <taxon>eudicotyledons</taxon>
        <taxon>Gunneridae</taxon>
        <taxon>Pentapetalae</taxon>
        <taxon>asterids</taxon>
        <taxon>campanulids</taxon>
        <taxon>Asterales</taxon>
        <taxon>Asteraceae</taxon>
        <taxon>Asteroideae</taxon>
        <taxon>Heliantheae alliance</taxon>
        <taxon>Eupatorieae</taxon>
        <taxon>Mikania</taxon>
    </lineage>
</organism>
<evidence type="ECO:0000313" key="7">
    <source>
        <dbReference type="Proteomes" id="UP000326396"/>
    </source>
</evidence>
<evidence type="ECO:0000256" key="3">
    <source>
        <dbReference type="PROSITE-ProRule" id="PRU00047"/>
    </source>
</evidence>
<keyword evidence="7" id="KW-1185">Reference proteome</keyword>
<protein>
    <recommendedName>
        <fullName evidence="5">CCHC-type domain-containing protein</fullName>
    </recommendedName>
</protein>
<dbReference type="Proteomes" id="UP000326396">
    <property type="component" value="Linkage Group LG2"/>
</dbReference>
<evidence type="ECO:0000256" key="1">
    <source>
        <dbReference type="ARBA" id="ARBA00022614"/>
    </source>
</evidence>
<dbReference type="InterPro" id="IPR027417">
    <property type="entry name" value="P-loop_NTPase"/>
</dbReference>
<dbReference type="Gene3D" id="3.80.10.10">
    <property type="entry name" value="Ribonuclease Inhibitor"/>
    <property type="match status" value="1"/>
</dbReference>
<dbReference type="PANTHER" id="PTHR11017:SF340">
    <property type="entry name" value="NB-ARC-RELATED"/>
    <property type="match status" value="1"/>
</dbReference>
<keyword evidence="3" id="KW-0863">Zinc-finger</keyword>
<sequence>MAEQKGILRKQPQEHEEPRIENEELVNEDDHEHNEQPENEDELTLEPRVAKAISDEVCKIMEEKLPALIAKALKDTLKDKPEGTKESTKEESKQKWSSGLKRNGDDKPGLFMKRLKVEEVETCIKCGKKHWGKCRLGTTLCYRCGQSGHFSYNCSSVHQCYNCGGFISKNCLKPKTKINESTKPEGSKGVEKHKAKAHAFTMTKDQVDKDPDVVTGTFLINDGCSHACYGVNMTLLPYSYWVSMIAPVLVTGHESPFIEKVVNAVLDRLFLLNSCVDEDLVGMRTRHQELELLLDVNSVGVRMVGIWGVGGGGKTTLATSLYMKISQDFQNHCIVENIRERACKHDLTKLQKNMLSALFNVKEEISSVVVGKNMIKNMSSRRKVLVILDDVDKLDQLEALAGKHNWFGSGSRIIITTRDQHLLRAHKVYHVYSIRLLTDDEAVQVFKIHAYNEEDPVEDYETLSKSVISYASGLPLALKVIGSFLCDKNKNEWMSALDKLKEKPDRTVMDILKLSFDGLEDDQKDLFLDIACFWRFESPDYAMEMFEACAGYHPEIEIKVLRQKALITIVNKWGVNVLDMHDLVQEMGHYIVRGEHPNDPRKRSRVWKREDMEEMCFGDATMENYETEALRYHGRDKNDISSRICEIMSSMKKLRWIDVNFIKDVKGDGRPTIFSDSFHPIELCFLKLEFGKQKELWKGCKHLPHLKVLHLESMDLQSTPDFHGLPQLQKLTLNSCYYLEEIHPSIGSHTSLEYLKIFNCRKLRMFPTVVHMRNLKTLKIRLCDLKNGEIPSGIGELSKLKELDLGSNDFSHLDFSISQLTCLKVLNLSRCDNLIELPDLPSSLVFLNAKHWIPRTTNIVNGGERLLQSMLEGDAIKNGSMILLPPGFKIPMGFTPPLLKVRRYTLQLPENWQDYFSGFLICVVLDYVMFLGDDFKIIVKQALSGVSFEDDLVWEESDGKWYTLVWYVSFDLLRDTARWNQTYKALSFEITEGKCSGFGARLVAKKNRSGLMETSTTNSYDYTPLFKIEYDKASNAIMMSSLYNYS</sequence>
<dbReference type="SUPFAM" id="SSF52058">
    <property type="entry name" value="L domain-like"/>
    <property type="match status" value="1"/>
</dbReference>
<dbReference type="InterPro" id="IPR044974">
    <property type="entry name" value="Disease_R_plants"/>
</dbReference>
<dbReference type="GO" id="GO:0006952">
    <property type="term" value="P:defense response"/>
    <property type="evidence" value="ECO:0007669"/>
    <property type="project" value="InterPro"/>
</dbReference>
<dbReference type="EMBL" id="SZYD01000012">
    <property type="protein sequence ID" value="KAD4585176.1"/>
    <property type="molecule type" value="Genomic_DNA"/>
</dbReference>
<dbReference type="PANTHER" id="PTHR11017">
    <property type="entry name" value="LEUCINE-RICH REPEAT-CONTAINING PROTEIN"/>
    <property type="match status" value="1"/>
</dbReference>
<evidence type="ECO:0000256" key="4">
    <source>
        <dbReference type="SAM" id="MobiDB-lite"/>
    </source>
</evidence>
<evidence type="ECO:0000256" key="2">
    <source>
        <dbReference type="ARBA" id="ARBA00022737"/>
    </source>
</evidence>
<feature type="region of interest" description="Disordered" evidence="4">
    <location>
        <begin position="79"/>
        <end position="108"/>
    </location>
</feature>
<dbReference type="InterPro" id="IPR042197">
    <property type="entry name" value="Apaf_helical"/>
</dbReference>
<evidence type="ECO:0000313" key="6">
    <source>
        <dbReference type="EMBL" id="KAD4585176.1"/>
    </source>
</evidence>
<dbReference type="SMART" id="SM00343">
    <property type="entry name" value="ZnF_C2HC"/>
    <property type="match status" value="2"/>
</dbReference>
<dbReference type="AlphaFoldDB" id="A0A5N6NBE5"/>
<proteinExistence type="predicted"/>
<dbReference type="PROSITE" id="PS50158">
    <property type="entry name" value="ZF_CCHC"/>
    <property type="match status" value="1"/>
</dbReference>
<keyword evidence="3" id="KW-0479">Metal-binding</keyword>
<feature type="compositionally biased region" description="Basic and acidic residues" evidence="4">
    <location>
        <begin position="79"/>
        <end position="94"/>
    </location>
</feature>
<comment type="caution">
    <text evidence="6">The sequence shown here is derived from an EMBL/GenBank/DDBJ whole genome shotgun (WGS) entry which is preliminary data.</text>
</comment>
<keyword evidence="3" id="KW-0862">Zinc</keyword>
<dbReference type="GO" id="GO:0043531">
    <property type="term" value="F:ADP binding"/>
    <property type="evidence" value="ECO:0007669"/>
    <property type="project" value="InterPro"/>
</dbReference>
<accession>A0A5N6NBE5</accession>
<feature type="domain" description="CCHC-type" evidence="5">
    <location>
        <begin position="141"/>
        <end position="154"/>
    </location>
</feature>
<keyword evidence="2" id="KW-0677">Repeat</keyword>
<dbReference type="OrthoDB" id="1901675at2759"/>
<dbReference type="InterPro" id="IPR002182">
    <property type="entry name" value="NB-ARC"/>
</dbReference>
<dbReference type="InterPro" id="IPR058192">
    <property type="entry name" value="WHD_ROQ1-like"/>
</dbReference>
<dbReference type="SUPFAM" id="SSF52540">
    <property type="entry name" value="P-loop containing nucleoside triphosphate hydrolases"/>
    <property type="match status" value="1"/>
</dbReference>
<dbReference type="Pfam" id="PF23282">
    <property type="entry name" value="WHD_ROQ1"/>
    <property type="match status" value="1"/>
</dbReference>
<dbReference type="InterPro" id="IPR001878">
    <property type="entry name" value="Znf_CCHC"/>
</dbReference>
<dbReference type="Pfam" id="PF00931">
    <property type="entry name" value="NB-ARC"/>
    <property type="match status" value="1"/>
</dbReference>
<dbReference type="Gene3D" id="1.10.8.430">
    <property type="entry name" value="Helical domain of apoptotic protease-activating factors"/>
    <property type="match status" value="1"/>
</dbReference>